<dbReference type="EMBL" id="JABSTQ010006593">
    <property type="protein sequence ID" value="KAG0436989.1"/>
    <property type="molecule type" value="Genomic_DNA"/>
</dbReference>
<dbReference type="Proteomes" id="UP000805193">
    <property type="component" value="Unassembled WGS sequence"/>
</dbReference>
<reference evidence="1 2" key="1">
    <citation type="journal article" date="2020" name="Cell">
        <title>Large-Scale Comparative Analyses of Tick Genomes Elucidate Their Genetic Diversity and Vector Capacities.</title>
        <authorList>
            <consortium name="Tick Genome and Microbiome Consortium (TIGMIC)"/>
            <person name="Jia N."/>
            <person name="Wang J."/>
            <person name="Shi W."/>
            <person name="Du L."/>
            <person name="Sun Y."/>
            <person name="Zhan W."/>
            <person name="Jiang J.F."/>
            <person name="Wang Q."/>
            <person name="Zhang B."/>
            <person name="Ji P."/>
            <person name="Bell-Sakyi L."/>
            <person name="Cui X.M."/>
            <person name="Yuan T.T."/>
            <person name="Jiang B.G."/>
            <person name="Yang W.F."/>
            <person name="Lam T.T."/>
            <person name="Chang Q.C."/>
            <person name="Ding S.J."/>
            <person name="Wang X.J."/>
            <person name="Zhu J.G."/>
            <person name="Ruan X.D."/>
            <person name="Zhao L."/>
            <person name="Wei J.T."/>
            <person name="Ye R.Z."/>
            <person name="Que T.C."/>
            <person name="Du C.H."/>
            <person name="Zhou Y.H."/>
            <person name="Cheng J.X."/>
            <person name="Dai P.F."/>
            <person name="Guo W.B."/>
            <person name="Han X.H."/>
            <person name="Huang E.J."/>
            <person name="Li L.F."/>
            <person name="Wei W."/>
            <person name="Gao Y.C."/>
            <person name="Liu J.Z."/>
            <person name="Shao H.Z."/>
            <person name="Wang X."/>
            <person name="Wang C.C."/>
            <person name="Yang T.C."/>
            <person name="Huo Q.B."/>
            <person name="Li W."/>
            <person name="Chen H.Y."/>
            <person name="Chen S.E."/>
            <person name="Zhou L.G."/>
            <person name="Ni X.B."/>
            <person name="Tian J.H."/>
            <person name="Sheng Y."/>
            <person name="Liu T."/>
            <person name="Pan Y.S."/>
            <person name="Xia L.Y."/>
            <person name="Li J."/>
            <person name="Zhao F."/>
            <person name="Cao W.C."/>
        </authorList>
    </citation>
    <scope>NUCLEOTIDE SEQUENCE [LARGE SCALE GENOMIC DNA]</scope>
    <source>
        <strain evidence="1">Iper-2018</strain>
    </source>
</reference>
<organism evidence="1 2">
    <name type="scientific">Ixodes persulcatus</name>
    <name type="common">Taiga tick</name>
    <dbReference type="NCBI Taxonomy" id="34615"/>
    <lineage>
        <taxon>Eukaryota</taxon>
        <taxon>Metazoa</taxon>
        <taxon>Ecdysozoa</taxon>
        <taxon>Arthropoda</taxon>
        <taxon>Chelicerata</taxon>
        <taxon>Arachnida</taxon>
        <taxon>Acari</taxon>
        <taxon>Parasitiformes</taxon>
        <taxon>Ixodida</taxon>
        <taxon>Ixodoidea</taxon>
        <taxon>Ixodidae</taxon>
        <taxon>Ixodinae</taxon>
        <taxon>Ixodes</taxon>
    </lineage>
</organism>
<protein>
    <submittedName>
        <fullName evidence="1">Uncharacterized protein</fullName>
    </submittedName>
</protein>
<evidence type="ECO:0000313" key="1">
    <source>
        <dbReference type="EMBL" id="KAG0436989.1"/>
    </source>
</evidence>
<proteinExistence type="predicted"/>
<sequence length="272" mass="28814">LLLTGGEDAVAHCSDHYASMPPLDGMNGSALPLGSLQHNMYRGPRGARSVFHAGPSLQQAGTLSFLDGQVSAALALRSGHEFRFWTLTLVRRPAAERLTAGRPFAVFCCCANVEIAAGGGLEIRLKDLCSSLLGPVGATSLTWQPCILTVSSIRYGPLCGGTERGMRMGKRGARGSSAEGVGGTRHLDERGKQEGAIGVVPKRPVVGRVRCGFRGAAKTRWNSRSRALRVGSGHGLFAADLELDLLRSASALEEAANRRREIRASTYLDCSG</sequence>
<accession>A0AC60QNL9</accession>
<keyword evidence="2" id="KW-1185">Reference proteome</keyword>
<gene>
    <name evidence="1" type="ORF">HPB47_017665</name>
</gene>
<comment type="caution">
    <text evidence="1">The sequence shown here is derived from an EMBL/GenBank/DDBJ whole genome shotgun (WGS) entry which is preliminary data.</text>
</comment>
<name>A0AC60QNL9_IXOPE</name>
<feature type="non-terminal residue" evidence="1">
    <location>
        <position position="1"/>
    </location>
</feature>
<evidence type="ECO:0000313" key="2">
    <source>
        <dbReference type="Proteomes" id="UP000805193"/>
    </source>
</evidence>